<organism evidence="15 16">
    <name type="scientific">Tolumonas auensis (strain DSM 9187 / NBRC 110442 / TA 4)</name>
    <dbReference type="NCBI Taxonomy" id="595494"/>
    <lineage>
        <taxon>Bacteria</taxon>
        <taxon>Pseudomonadati</taxon>
        <taxon>Pseudomonadota</taxon>
        <taxon>Gammaproteobacteria</taxon>
        <taxon>Aeromonadales</taxon>
        <taxon>Aeromonadaceae</taxon>
        <taxon>Tolumonas</taxon>
    </lineage>
</organism>
<name>C4LEQ6_TOLAT</name>
<keyword evidence="10 13" id="KW-0324">Glycolysis</keyword>
<dbReference type="OrthoDB" id="9809429at2"/>
<comment type="subunit">
    <text evidence="5 13 14">Homodimer.</text>
</comment>
<evidence type="ECO:0000256" key="2">
    <source>
        <dbReference type="ARBA" id="ARBA00004742"/>
    </source>
</evidence>
<dbReference type="GO" id="GO:0006096">
    <property type="term" value="P:glycolytic process"/>
    <property type="evidence" value="ECO:0007669"/>
    <property type="project" value="UniProtKB-UniRule"/>
</dbReference>
<comment type="pathway">
    <text evidence="2 13 14">Carbohydrate biosynthesis; gluconeogenesis.</text>
</comment>
<dbReference type="NCBIfam" id="TIGR00419">
    <property type="entry name" value="tim"/>
    <property type="match status" value="1"/>
</dbReference>
<dbReference type="STRING" id="595494.Tola_1458"/>
<reference evidence="15 16" key="2">
    <citation type="journal article" date="2011" name="Stand. Genomic Sci.">
        <title>Complete genome sequence of Tolumonas auensis type strain (TA 4).</title>
        <authorList>
            <person name="Chertkov O."/>
            <person name="Copeland A."/>
            <person name="Lucas S."/>
            <person name="Lapidus A."/>
            <person name="Berry K.W."/>
            <person name="Detter J.C."/>
            <person name="Del Rio T.G."/>
            <person name="Hammon N."/>
            <person name="Dalin E."/>
            <person name="Tice H."/>
            <person name="Pitluck S."/>
            <person name="Richardson P."/>
            <person name="Bruce D."/>
            <person name="Goodwin L."/>
            <person name="Han C."/>
            <person name="Tapia R."/>
            <person name="Saunders E."/>
            <person name="Schmutz J."/>
            <person name="Brettin T."/>
            <person name="Larimer F."/>
            <person name="Land M."/>
            <person name="Hauser L."/>
            <person name="Spring S."/>
            <person name="Rohde M."/>
            <person name="Kyrpides N.C."/>
            <person name="Ivanova N."/>
            <person name="Goker M."/>
            <person name="Beller H.R."/>
            <person name="Klenk H.P."/>
            <person name="Woyke T."/>
        </authorList>
    </citation>
    <scope>NUCLEOTIDE SEQUENCE [LARGE SCALE GENOMIC DNA]</scope>
    <source>
        <strain evidence="16">DSM 9187 / TA4</strain>
    </source>
</reference>
<dbReference type="InterPro" id="IPR035990">
    <property type="entry name" value="TIM_sf"/>
</dbReference>
<dbReference type="InterPro" id="IPR000652">
    <property type="entry name" value="Triosephosphate_isomerase"/>
</dbReference>
<keyword evidence="8 13" id="KW-0312">Gluconeogenesis</keyword>
<dbReference type="Proteomes" id="UP000009073">
    <property type="component" value="Chromosome"/>
</dbReference>
<comment type="pathway">
    <text evidence="3">Carbohydrate metabolism; erythritol degradation.</text>
</comment>
<dbReference type="PANTHER" id="PTHR21139:SF42">
    <property type="entry name" value="TRIOSEPHOSPHATE ISOMERASE"/>
    <property type="match status" value="1"/>
</dbReference>
<evidence type="ECO:0000256" key="9">
    <source>
        <dbReference type="ARBA" id="ARBA00022490"/>
    </source>
</evidence>
<evidence type="ECO:0000313" key="15">
    <source>
        <dbReference type="EMBL" id="ACQ93073.1"/>
    </source>
</evidence>
<evidence type="ECO:0000256" key="12">
    <source>
        <dbReference type="ARBA" id="ARBA00055680"/>
    </source>
</evidence>
<dbReference type="InterPro" id="IPR022896">
    <property type="entry name" value="TrioseP_Isoase_bac/euk"/>
</dbReference>
<comment type="subcellular location">
    <subcellularLocation>
        <location evidence="13 14">Cytoplasm</location>
    </subcellularLocation>
</comment>
<dbReference type="InterPro" id="IPR020861">
    <property type="entry name" value="Triosephosphate_isomerase_AS"/>
</dbReference>
<accession>C4LEQ6</accession>
<evidence type="ECO:0000256" key="4">
    <source>
        <dbReference type="ARBA" id="ARBA00007422"/>
    </source>
</evidence>
<dbReference type="HOGENOM" id="CLU_024251_2_1_6"/>
<dbReference type="AlphaFoldDB" id="C4LEQ6"/>
<dbReference type="CDD" id="cd00311">
    <property type="entry name" value="TIM"/>
    <property type="match status" value="1"/>
</dbReference>
<comment type="function">
    <text evidence="12 13">Involved in the gluconeogenesis. Catalyzes stereospecifically the conversion of dihydroxyacetone phosphate (DHAP) to D-glyceraldehyde-3-phosphate (G3P).</text>
</comment>
<evidence type="ECO:0000256" key="3">
    <source>
        <dbReference type="ARBA" id="ARBA00004939"/>
    </source>
</evidence>
<dbReference type="GO" id="GO:0046166">
    <property type="term" value="P:glyceraldehyde-3-phosphate biosynthetic process"/>
    <property type="evidence" value="ECO:0007669"/>
    <property type="project" value="TreeGrafter"/>
</dbReference>
<dbReference type="PANTHER" id="PTHR21139">
    <property type="entry name" value="TRIOSEPHOSPHATE ISOMERASE"/>
    <property type="match status" value="1"/>
</dbReference>
<feature type="binding site" evidence="13">
    <location>
        <begin position="233"/>
        <end position="234"/>
    </location>
    <ligand>
        <name>substrate</name>
    </ligand>
</feature>
<feature type="binding site" evidence="13">
    <location>
        <position position="212"/>
    </location>
    <ligand>
        <name>substrate</name>
    </ligand>
</feature>
<evidence type="ECO:0000256" key="13">
    <source>
        <dbReference type="HAMAP-Rule" id="MF_00147"/>
    </source>
</evidence>
<comment type="similarity">
    <text evidence="4 13 14">Belongs to the triosephosphate isomerase family.</text>
</comment>
<feature type="binding site" evidence="13">
    <location>
        <position position="173"/>
    </location>
    <ligand>
        <name>substrate</name>
    </ligand>
</feature>
<gene>
    <name evidence="13" type="primary">tpiA</name>
    <name evidence="15" type="ordered locus">Tola_1458</name>
</gene>
<evidence type="ECO:0000313" key="16">
    <source>
        <dbReference type="Proteomes" id="UP000009073"/>
    </source>
</evidence>
<dbReference type="UniPathway" id="UPA00138"/>
<protein>
    <recommendedName>
        <fullName evidence="7 13">Triosephosphate isomerase</fullName>
        <shortName evidence="13">TIM</shortName>
        <shortName evidence="13">TPI</shortName>
        <ecNumber evidence="6 13">5.3.1.1</ecNumber>
    </recommendedName>
    <alternativeName>
        <fullName evidence="13">Triose-phosphate isomerase</fullName>
    </alternativeName>
</protein>
<dbReference type="EC" id="5.3.1.1" evidence="6 13"/>
<dbReference type="EMBL" id="CP001616">
    <property type="protein sequence ID" value="ACQ93073.1"/>
    <property type="molecule type" value="Genomic_DNA"/>
</dbReference>
<proteinExistence type="inferred from homology"/>
<dbReference type="FunFam" id="3.20.20.70:FF:000020">
    <property type="entry name" value="Triosephosphate isomerase"/>
    <property type="match status" value="1"/>
</dbReference>
<dbReference type="HAMAP" id="MF_00147_B">
    <property type="entry name" value="TIM_B"/>
    <property type="match status" value="1"/>
</dbReference>
<dbReference type="GO" id="GO:0004807">
    <property type="term" value="F:triose-phosphate isomerase activity"/>
    <property type="evidence" value="ECO:0007669"/>
    <property type="project" value="UniProtKB-UniRule"/>
</dbReference>
<dbReference type="eggNOG" id="COG0149">
    <property type="taxonomic scope" value="Bacteria"/>
</dbReference>
<dbReference type="Pfam" id="PF00121">
    <property type="entry name" value="TIM"/>
    <property type="match status" value="1"/>
</dbReference>
<dbReference type="RefSeq" id="WP_015878545.1">
    <property type="nucleotide sequence ID" value="NC_012691.1"/>
</dbReference>
<sequence length="251" mass="25832">MRQPLIMGNWKLNGTKASVEALINGLKAPAAAAANVEVAVCPSVIFLGQVEQLTAGSAIKFGSQDADLHTAGAFTGENSPVMLKEFGCKYALVGHSERRTLHAETDAVVAAKYVAIQAAGLIPVLCIGETLEQFEANETNAVVEAQLKAVIDVAGIESFANAVVAYEPVWAIGTGKTATPEIAQTVHAHIRAYLAGFNAAVAAKVQVLYGGSMNAANAAELLAQTDIDGGLIGGASLKVEDFSTIIAAAAK</sequence>
<comment type="catalytic activity">
    <reaction evidence="1 13 14">
        <text>D-glyceraldehyde 3-phosphate = dihydroxyacetone phosphate</text>
        <dbReference type="Rhea" id="RHEA:18585"/>
        <dbReference type="ChEBI" id="CHEBI:57642"/>
        <dbReference type="ChEBI" id="CHEBI:59776"/>
        <dbReference type="EC" id="5.3.1.1"/>
    </reaction>
</comment>
<feature type="active site" description="Proton acceptor" evidence="13">
    <location>
        <position position="167"/>
    </location>
</feature>
<keyword evidence="16" id="KW-1185">Reference proteome</keyword>
<keyword evidence="9 13" id="KW-0963">Cytoplasm</keyword>
<comment type="pathway">
    <text evidence="13 14">Carbohydrate degradation; glycolysis; D-glyceraldehyde 3-phosphate from glycerone phosphate: step 1/1.</text>
</comment>
<dbReference type="InterPro" id="IPR013785">
    <property type="entry name" value="Aldolase_TIM"/>
</dbReference>
<dbReference type="Gene3D" id="3.20.20.70">
    <property type="entry name" value="Aldolase class I"/>
    <property type="match status" value="1"/>
</dbReference>
<keyword evidence="11 13" id="KW-0413">Isomerase</keyword>
<evidence type="ECO:0000256" key="11">
    <source>
        <dbReference type="ARBA" id="ARBA00023235"/>
    </source>
</evidence>
<reference evidence="16" key="1">
    <citation type="submission" date="2009-05" db="EMBL/GenBank/DDBJ databases">
        <title>Complete sequence of Tolumonas auensis DSM 9187.</title>
        <authorList>
            <consortium name="US DOE Joint Genome Institute"/>
            <person name="Lucas S."/>
            <person name="Copeland A."/>
            <person name="Lapidus A."/>
            <person name="Glavina del Rio T."/>
            <person name="Tice H."/>
            <person name="Bruce D."/>
            <person name="Goodwin L."/>
            <person name="Pitluck S."/>
            <person name="Chertkov O."/>
            <person name="Brettin T."/>
            <person name="Detter J.C."/>
            <person name="Han C."/>
            <person name="Larimer F."/>
            <person name="Land M."/>
            <person name="Hauser L."/>
            <person name="Kyrpides N."/>
            <person name="Mikhailova N."/>
            <person name="Spring S."/>
            <person name="Beller H."/>
        </authorList>
    </citation>
    <scope>NUCLEOTIDE SEQUENCE [LARGE SCALE GENOMIC DNA]</scope>
    <source>
        <strain evidence="16">DSM 9187 / TA4</strain>
    </source>
</reference>
<feature type="active site" description="Electrophile" evidence="13">
    <location>
        <position position="95"/>
    </location>
</feature>
<evidence type="ECO:0000256" key="7">
    <source>
        <dbReference type="ARBA" id="ARBA00019397"/>
    </source>
</evidence>
<evidence type="ECO:0000256" key="6">
    <source>
        <dbReference type="ARBA" id="ARBA00011940"/>
    </source>
</evidence>
<dbReference type="GO" id="GO:0019563">
    <property type="term" value="P:glycerol catabolic process"/>
    <property type="evidence" value="ECO:0007669"/>
    <property type="project" value="TreeGrafter"/>
</dbReference>
<dbReference type="UniPathway" id="UPA00109">
    <property type="reaction ID" value="UER00189"/>
</dbReference>
<evidence type="ECO:0000256" key="10">
    <source>
        <dbReference type="ARBA" id="ARBA00023152"/>
    </source>
</evidence>
<dbReference type="GO" id="GO:0006094">
    <property type="term" value="P:gluconeogenesis"/>
    <property type="evidence" value="ECO:0007669"/>
    <property type="project" value="UniProtKB-UniRule"/>
</dbReference>
<dbReference type="PROSITE" id="PS51440">
    <property type="entry name" value="TIM_2"/>
    <property type="match status" value="1"/>
</dbReference>
<dbReference type="PROSITE" id="PS00171">
    <property type="entry name" value="TIM_1"/>
    <property type="match status" value="1"/>
</dbReference>
<evidence type="ECO:0000256" key="8">
    <source>
        <dbReference type="ARBA" id="ARBA00022432"/>
    </source>
</evidence>
<dbReference type="SUPFAM" id="SSF51351">
    <property type="entry name" value="Triosephosphate isomerase (TIM)"/>
    <property type="match status" value="1"/>
</dbReference>
<evidence type="ECO:0000256" key="14">
    <source>
        <dbReference type="RuleBase" id="RU363013"/>
    </source>
</evidence>
<feature type="binding site" evidence="13">
    <location>
        <begin position="9"/>
        <end position="11"/>
    </location>
    <ligand>
        <name>substrate</name>
    </ligand>
</feature>
<dbReference type="KEGG" id="tau:Tola_1458"/>
<evidence type="ECO:0000256" key="5">
    <source>
        <dbReference type="ARBA" id="ARBA00011738"/>
    </source>
</evidence>
<evidence type="ECO:0000256" key="1">
    <source>
        <dbReference type="ARBA" id="ARBA00000474"/>
    </source>
</evidence>
<dbReference type="GO" id="GO:0005829">
    <property type="term" value="C:cytosol"/>
    <property type="evidence" value="ECO:0007669"/>
    <property type="project" value="TreeGrafter"/>
</dbReference>